<dbReference type="Pfam" id="PF13465">
    <property type="entry name" value="zf-H2C2_2"/>
    <property type="match status" value="1"/>
</dbReference>
<feature type="domain" description="C2H2-type" evidence="14">
    <location>
        <begin position="203"/>
        <end position="230"/>
    </location>
</feature>
<dbReference type="Gene3D" id="3.30.160.60">
    <property type="entry name" value="Classic Zinc Finger"/>
    <property type="match status" value="6"/>
</dbReference>
<feature type="domain" description="C2H2-type" evidence="14">
    <location>
        <begin position="231"/>
        <end position="258"/>
    </location>
</feature>
<dbReference type="PANTHER" id="PTHR24394">
    <property type="entry name" value="ZINC FINGER PROTEIN"/>
    <property type="match status" value="1"/>
</dbReference>
<evidence type="ECO:0000256" key="2">
    <source>
        <dbReference type="ARBA" id="ARBA00004123"/>
    </source>
</evidence>
<feature type="region of interest" description="Disordered" evidence="13">
    <location>
        <begin position="123"/>
        <end position="193"/>
    </location>
</feature>
<dbReference type="KEGG" id="hcq:109524592"/>
<dbReference type="OMA" id="QHCEKEW"/>
<dbReference type="SUPFAM" id="SSF57667">
    <property type="entry name" value="beta-beta-alpha zinc fingers"/>
    <property type="match status" value="3"/>
</dbReference>
<protein>
    <submittedName>
        <fullName evidence="15">Zinc finger protein OZF-like</fullName>
    </submittedName>
</protein>
<dbReference type="FunFam" id="3.30.160.60:FF:001732">
    <property type="entry name" value="Zgc:162936"/>
    <property type="match status" value="1"/>
</dbReference>
<comment type="subcellular location">
    <subcellularLocation>
        <location evidence="2">Nucleus</location>
    </subcellularLocation>
</comment>
<evidence type="ECO:0000256" key="5">
    <source>
        <dbReference type="ARBA" id="ARBA00022737"/>
    </source>
</evidence>
<feature type="domain" description="C2H2-type" evidence="14">
    <location>
        <begin position="259"/>
        <end position="286"/>
    </location>
</feature>
<dbReference type="GO" id="GO:0005634">
    <property type="term" value="C:nucleus"/>
    <property type="evidence" value="ECO:0007669"/>
    <property type="project" value="UniProtKB-SubCell"/>
</dbReference>
<dbReference type="GO" id="GO:0043565">
    <property type="term" value="F:sequence-specific DNA binding"/>
    <property type="evidence" value="ECO:0007669"/>
    <property type="project" value="UniProtKB-ARBA"/>
</dbReference>
<dbReference type="FunFam" id="3.30.160.60:FF:000512">
    <property type="entry name" value="zinc finger protein 197 isoform X1"/>
    <property type="match status" value="1"/>
</dbReference>
<evidence type="ECO:0000256" key="3">
    <source>
        <dbReference type="ARBA" id="ARBA00006991"/>
    </source>
</evidence>
<feature type="domain" description="C2H2-type" evidence="14">
    <location>
        <begin position="343"/>
        <end position="362"/>
    </location>
</feature>
<dbReference type="Pfam" id="PF00096">
    <property type="entry name" value="zf-C2H2"/>
    <property type="match status" value="3"/>
</dbReference>
<evidence type="ECO:0000313" key="16">
    <source>
        <dbReference type="Proteomes" id="UP000264820"/>
    </source>
</evidence>
<evidence type="ECO:0000256" key="6">
    <source>
        <dbReference type="ARBA" id="ARBA00022771"/>
    </source>
</evidence>
<evidence type="ECO:0000256" key="13">
    <source>
        <dbReference type="SAM" id="MobiDB-lite"/>
    </source>
</evidence>
<sequence>MCKVDILRALLNQRLSAAVEEIFVVFEKTIAEYEEELCRTKEENERQRQLLDAVFKPQVESHNADIRKDDLQPEQQEWSFRMAQQEPEPPHVKEEEPLYVKEEEEQAYITNFPLAGVLVNSEDVEDNEHGSELCPDQNKRNRGAKLPSSSSSQHVTTKDGGSEDDSLFAPLSDSDNAASHSPDTDGNENSKGDMSCHINDAHIKCSQCDKTFINVATLKRHMMIHKGEKTFRCSFCGKTFNQKVHLIKHTRTHTGEKPFACTVCGMRLSQKEYLKVHMRTHTGEKPFPCSVCGKKFSQKAFLKVHTRTHTGEKPFSCLVCNKSFSAYSTCTRHQRTHTGDKVFSCAVCDKKFTRKDNLNKHKCAGKK</sequence>
<dbReference type="GO" id="GO:0005694">
    <property type="term" value="C:chromosome"/>
    <property type="evidence" value="ECO:0007669"/>
    <property type="project" value="UniProtKB-ARBA"/>
</dbReference>
<evidence type="ECO:0000256" key="12">
    <source>
        <dbReference type="PROSITE-ProRule" id="PRU00042"/>
    </source>
</evidence>
<dbReference type="AlphaFoldDB" id="A0A3Q2X9U5"/>
<evidence type="ECO:0000256" key="7">
    <source>
        <dbReference type="ARBA" id="ARBA00022833"/>
    </source>
</evidence>
<keyword evidence="11" id="KW-0539">Nucleus</keyword>
<keyword evidence="10" id="KW-0804">Transcription</keyword>
<dbReference type="GO" id="GO:0045893">
    <property type="term" value="P:positive regulation of DNA-templated transcription"/>
    <property type="evidence" value="ECO:0007669"/>
    <property type="project" value="UniProtKB-ARBA"/>
</dbReference>
<dbReference type="FunFam" id="3.30.160.60:FF:000446">
    <property type="entry name" value="Zinc finger protein"/>
    <property type="match status" value="2"/>
</dbReference>
<evidence type="ECO:0000256" key="4">
    <source>
        <dbReference type="ARBA" id="ARBA00022723"/>
    </source>
</evidence>
<dbReference type="GO" id="GO:0000981">
    <property type="term" value="F:DNA-binding transcription factor activity, RNA polymerase II-specific"/>
    <property type="evidence" value="ECO:0007669"/>
    <property type="project" value="TreeGrafter"/>
</dbReference>
<dbReference type="PROSITE" id="PS00028">
    <property type="entry name" value="ZINC_FINGER_C2H2_1"/>
    <property type="match status" value="5"/>
</dbReference>
<comment type="similarity">
    <text evidence="3">Belongs to the krueppel C2H2-type zinc-finger protein family.</text>
</comment>
<dbReference type="FunFam" id="3.30.160.60:FF:000966">
    <property type="entry name" value="ZFP90 zinc finger protein"/>
    <property type="match status" value="1"/>
</dbReference>
<dbReference type="RefSeq" id="XP_019740131.1">
    <property type="nucleotide sequence ID" value="XM_019884572.1"/>
</dbReference>
<keyword evidence="7" id="KW-0862">Zinc</keyword>
<evidence type="ECO:0000256" key="8">
    <source>
        <dbReference type="ARBA" id="ARBA00023015"/>
    </source>
</evidence>
<keyword evidence="8" id="KW-0805">Transcription regulation</keyword>
<evidence type="ECO:0000256" key="11">
    <source>
        <dbReference type="ARBA" id="ARBA00023242"/>
    </source>
</evidence>
<dbReference type="GeneTree" id="ENSGT01150000286959"/>
<evidence type="ECO:0000256" key="9">
    <source>
        <dbReference type="ARBA" id="ARBA00023125"/>
    </source>
</evidence>
<dbReference type="PANTHER" id="PTHR24394:SF48">
    <property type="entry name" value="ZINC FINGER PROTEIN 771"/>
    <property type="match status" value="1"/>
</dbReference>
<dbReference type="Proteomes" id="UP000264820">
    <property type="component" value="Unplaced"/>
</dbReference>
<reference evidence="15" key="1">
    <citation type="submission" date="2025-08" db="UniProtKB">
        <authorList>
            <consortium name="Ensembl"/>
        </authorList>
    </citation>
    <scope>IDENTIFICATION</scope>
</reference>
<keyword evidence="4" id="KW-0479">Metal-binding</keyword>
<dbReference type="SMART" id="SM00355">
    <property type="entry name" value="ZnF_C2H2"/>
    <property type="match status" value="6"/>
</dbReference>
<name>A0A3Q2X9U5_HIPCM</name>
<accession>A0A3Q2X9U5</accession>
<dbReference type="FunFam" id="3.30.160.60:FF:002343">
    <property type="entry name" value="Zinc finger protein 33A"/>
    <property type="match status" value="1"/>
</dbReference>
<keyword evidence="6 12" id="KW-0863">Zinc-finger</keyword>
<dbReference type="GO" id="GO:0008270">
    <property type="term" value="F:zinc ion binding"/>
    <property type="evidence" value="ECO:0007669"/>
    <property type="project" value="UniProtKB-KW"/>
</dbReference>
<dbReference type="Ensembl" id="ENSHCOT00000012883.1">
    <property type="protein sequence ID" value="ENSHCOP00000000975.1"/>
    <property type="gene ID" value="ENSHCOG00000001870.1"/>
</dbReference>
<dbReference type="OrthoDB" id="8113227at2759"/>
<evidence type="ECO:0000256" key="1">
    <source>
        <dbReference type="ARBA" id="ARBA00003767"/>
    </source>
</evidence>
<organism evidence="15 16">
    <name type="scientific">Hippocampus comes</name>
    <name type="common">Tiger tail seahorse</name>
    <dbReference type="NCBI Taxonomy" id="109280"/>
    <lineage>
        <taxon>Eukaryota</taxon>
        <taxon>Metazoa</taxon>
        <taxon>Chordata</taxon>
        <taxon>Craniata</taxon>
        <taxon>Vertebrata</taxon>
        <taxon>Euteleostomi</taxon>
        <taxon>Actinopterygii</taxon>
        <taxon>Neopterygii</taxon>
        <taxon>Teleostei</taxon>
        <taxon>Neoteleostei</taxon>
        <taxon>Acanthomorphata</taxon>
        <taxon>Syngnathiaria</taxon>
        <taxon>Syngnathiformes</taxon>
        <taxon>Syngnathoidei</taxon>
        <taxon>Syngnathidae</taxon>
        <taxon>Hippocampus</taxon>
    </lineage>
</organism>
<evidence type="ECO:0000313" key="15">
    <source>
        <dbReference type="Ensembl" id="ENSHCOP00000000975.1"/>
    </source>
</evidence>
<evidence type="ECO:0000259" key="14">
    <source>
        <dbReference type="PROSITE" id="PS50157"/>
    </source>
</evidence>
<reference evidence="15" key="2">
    <citation type="submission" date="2025-09" db="UniProtKB">
        <authorList>
            <consortium name="Ensembl"/>
        </authorList>
    </citation>
    <scope>IDENTIFICATION</scope>
</reference>
<dbReference type="GeneID" id="109524592"/>
<feature type="domain" description="C2H2-type" evidence="14">
    <location>
        <begin position="315"/>
        <end position="342"/>
    </location>
</feature>
<keyword evidence="9" id="KW-0238">DNA-binding</keyword>
<evidence type="ECO:0000256" key="10">
    <source>
        <dbReference type="ARBA" id="ARBA00023163"/>
    </source>
</evidence>
<dbReference type="PROSITE" id="PS50157">
    <property type="entry name" value="ZINC_FINGER_C2H2_2"/>
    <property type="match status" value="6"/>
</dbReference>
<proteinExistence type="inferred from homology"/>
<keyword evidence="5" id="KW-0677">Repeat</keyword>
<dbReference type="InterPro" id="IPR036236">
    <property type="entry name" value="Znf_C2H2_sf"/>
</dbReference>
<keyword evidence="16" id="KW-1185">Reference proteome</keyword>
<dbReference type="InterPro" id="IPR013087">
    <property type="entry name" value="Znf_C2H2_type"/>
</dbReference>
<comment type="function">
    <text evidence="1">May be involved in transcriptional regulation.</text>
</comment>
<feature type="domain" description="C2H2-type" evidence="14">
    <location>
        <begin position="287"/>
        <end position="314"/>
    </location>
</feature>